<reference evidence="3" key="1">
    <citation type="submission" date="2020-10" db="EMBL/GenBank/DDBJ databases">
        <authorList>
            <person name="Gilroy R."/>
        </authorList>
    </citation>
    <scope>NUCLEOTIDE SEQUENCE</scope>
    <source>
        <strain evidence="3">2889</strain>
    </source>
</reference>
<keyword evidence="2" id="KW-1133">Transmembrane helix</keyword>
<gene>
    <name evidence="3" type="ORF">IAB08_06955</name>
</gene>
<evidence type="ECO:0000313" key="4">
    <source>
        <dbReference type="Proteomes" id="UP000823612"/>
    </source>
</evidence>
<accession>A0A9D9DS91</accession>
<dbReference type="AlphaFoldDB" id="A0A9D9DS91"/>
<dbReference type="EMBL" id="JADIMZ010000102">
    <property type="protein sequence ID" value="MBO8433014.1"/>
    <property type="molecule type" value="Genomic_DNA"/>
</dbReference>
<evidence type="ECO:0000256" key="2">
    <source>
        <dbReference type="SAM" id="Phobius"/>
    </source>
</evidence>
<sequence>MMDLAVDLQHSGHYVLIIAAVLVIIGFQWKVFRRNCFCIKRLQNVFPSKLEETLQKSVDESQTVSIQLSDSNPQISEDFCKILDTINGYLSNHHGVVNDFHLMKDIVDRKCDNMEEEISSLTPMPLYLGLIGTMFGILVGVGYLIVSKSIDSMLSIDADKASIGIKALLGGVALAMISSIVGILLTTVGALKSKNARVHHIETKNGFFDWLQIYLIPSLADNTTSAVLTLKQNLDIFNADFSNSIADLKSAFALMNQTFTQQESILERIEQIDLKKVAGANLKILSQLESTTSTLNVFNKSIADTTDYIERVRSLTSKLDDYLQRTDLIVEMGRFFKEENEQLKSRKTLLLGVVDGYKQEADVRTAEISQVIGKIDSTLGEAIRELQENTQQRLDEFNAYVGSQDSKMRDLADSFSVSQMMQELKKVTESIRQLQLDLKDGMVASQKSMQQFTHELAAALSKLAKQVHKPEVALVPKGAQHPQQSSMALPPSSPKAQQKTFLGKIWGRVRSIQGVFKNKESLEKPKTLSGKENDVADSK</sequence>
<reference evidence="3" key="2">
    <citation type="journal article" date="2021" name="PeerJ">
        <title>Extensive microbial diversity within the chicken gut microbiome revealed by metagenomics and culture.</title>
        <authorList>
            <person name="Gilroy R."/>
            <person name="Ravi A."/>
            <person name="Getino M."/>
            <person name="Pursley I."/>
            <person name="Horton D.L."/>
            <person name="Alikhan N.F."/>
            <person name="Baker D."/>
            <person name="Gharbi K."/>
            <person name="Hall N."/>
            <person name="Watson M."/>
            <person name="Adriaenssens E.M."/>
            <person name="Foster-Nyarko E."/>
            <person name="Jarju S."/>
            <person name="Secka A."/>
            <person name="Antonio M."/>
            <person name="Oren A."/>
            <person name="Chaudhuri R.R."/>
            <person name="La Ragione R."/>
            <person name="Hildebrand F."/>
            <person name="Pallen M.J."/>
        </authorList>
    </citation>
    <scope>NUCLEOTIDE SEQUENCE</scope>
    <source>
        <strain evidence="3">2889</strain>
    </source>
</reference>
<feature type="transmembrane region" description="Helical" evidence="2">
    <location>
        <begin position="12"/>
        <end position="32"/>
    </location>
</feature>
<evidence type="ECO:0000313" key="3">
    <source>
        <dbReference type="EMBL" id="MBO8433014.1"/>
    </source>
</evidence>
<dbReference type="Proteomes" id="UP000823612">
    <property type="component" value="Unassembled WGS sequence"/>
</dbReference>
<name>A0A9D9DS91_9BACT</name>
<keyword evidence="2" id="KW-0472">Membrane</keyword>
<organism evidence="3 4">
    <name type="scientific">Candidatus Pullibacteroides excrementavium</name>
    <dbReference type="NCBI Taxonomy" id="2840905"/>
    <lineage>
        <taxon>Bacteria</taxon>
        <taxon>Pseudomonadati</taxon>
        <taxon>Bacteroidota</taxon>
        <taxon>Bacteroidia</taxon>
        <taxon>Bacteroidales</taxon>
        <taxon>Candidatus Pullibacteroides</taxon>
    </lineage>
</organism>
<evidence type="ECO:0008006" key="5">
    <source>
        <dbReference type="Google" id="ProtNLM"/>
    </source>
</evidence>
<keyword evidence="2" id="KW-0812">Transmembrane</keyword>
<comment type="caution">
    <text evidence="3">The sequence shown here is derived from an EMBL/GenBank/DDBJ whole genome shotgun (WGS) entry which is preliminary data.</text>
</comment>
<feature type="region of interest" description="Disordered" evidence="1">
    <location>
        <begin position="477"/>
        <end position="497"/>
    </location>
</feature>
<evidence type="ECO:0000256" key="1">
    <source>
        <dbReference type="SAM" id="MobiDB-lite"/>
    </source>
</evidence>
<feature type="transmembrane region" description="Helical" evidence="2">
    <location>
        <begin position="126"/>
        <end position="147"/>
    </location>
</feature>
<feature type="transmembrane region" description="Helical" evidence="2">
    <location>
        <begin position="167"/>
        <end position="191"/>
    </location>
</feature>
<proteinExistence type="predicted"/>
<feature type="region of interest" description="Disordered" evidence="1">
    <location>
        <begin position="520"/>
        <end position="539"/>
    </location>
</feature>
<protein>
    <recommendedName>
        <fullName evidence="5">MotA/TolQ/ExbB proton channel domain-containing protein</fullName>
    </recommendedName>
</protein>